<dbReference type="InterPro" id="IPR017587">
    <property type="entry name" value="YqeC"/>
</dbReference>
<organism evidence="1 2">
    <name type="scientific">Candidatus Bilophila faecipullorum</name>
    <dbReference type="NCBI Taxonomy" id="2838482"/>
    <lineage>
        <taxon>Bacteria</taxon>
        <taxon>Pseudomonadati</taxon>
        <taxon>Thermodesulfobacteriota</taxon>
        <taxon>Desulfovibrionia</taxon>
        <taxon>Desulfovibrionales</taxon>
        <taxon>Desulfovibrionaceae</taxon>
        <taxon>Bilophila</taxon>
    </lineage>
</organism>
<name>A0A9D1QYQ8_9BACT</name>
<proteinExistence type="predicted"/>
<accession>A0A9D1QYQ8</accession>
<dbReference type="Proteomes" id="UP000824264">
    <property type="component" value="Unassembled WGS sequence"/>
</dbReference>
<protein>
    <submittedName>
        <fullName evidence="1">Selenium-dependent hydroxylase accessory protein YqeC</fullName>
    </submittedName>
</protein>
<comment type="caution">
    <text evidence="1">The sequence shown here is derived from an EMBL/GenBank/DDBJ whole genome shotgun (WGS) entry which is preliminary data.</text>
</comment>
<gene>
    <name evidence="1" type="primary">yqeC</name>
    <name evidence="1" type="ORF">H9874_05145</name>
</gene>
<dbReference type="Pfam" id="PF19842">
    <property type="entry name" value="YqeC"/>
    <property type="match status" value="1"/>
</dbReference>
<reference evidence="1" key="1">
    <citation type="journal article" date="2021" name="PeerJ">
        <title>Extensive microbial diversity within the chicken gut microbiome revealed by metagenomics and culture.</title>
        <authorList>
            <person name="Gilroy R."/>
            <person name="Ravi A."/>
            <person name="Getino M."/>
            <person name="Pursley I."/>
            <person name="Horton D.L."/>
            <person name="Alikhan N.F."/>
            <person name="Baker D."/>
            <person name="Gharbi K."/>
            <person name="Hall N."/>
            <person name="Watson M."/>
            <person name="Adriaenssens E.M."/>
            <person name="Foster-Nyarko E."/>
            <person name="Jarju S."/>
            <person name="Secka A."/>
            <person name="Antonio M."/>
            <person name="Oren A."/>
            <person name="Chaudhuri R.R."/>
            <person name="La Ragione R."/>
            <person name="Hildebrand F."/>
            <person name="Pallen M.J."/>
        </authorList>
    </citation>
    <scope>NUCLEOTIDE SEQUENCE</scope>
    <source>
        <strain evidence="1">ChiSxjej5B17-1746</strain>
    </source>
</reference>
<reference evidence="1" key="2">
    <citation type="submission" date="2021-04" db="EMBL/GenBank/DDBJ databases">
        <authorList>
            <person name="Gilroy R."/>
        </authorList>
    </citation>
    <scope>NUCLEOTIDE SEQUENCE</scope>
    <source>
        <strain evidence="1">ChiSxjej5B17-1746</strain>
    </source>
</reference>
<evidence type="ECO:0000313" key="1">
    <source>
        <dbReference type="EMBL" id="HIW78516.1"/>
    </source>
</evidence>
<dbReference type="AlphaFoldDB" id="A0A9D1QYQ8"/>
<dbReference type="NCBIfam" id="TIGR03172">
    <property type="entry name" value="selenium cofactor biosynthesis protein YqeC"/>
    <property type="match status" value="1"/>
</dbReference>
<sequence length="286" mass="29946">MNRRPLEELLAGTDGAFPRVTALVGAGGKTTLMYALAARMVAAGERVICTTTTKIVPPESLPLLLMEEEDAGDGEAAQVGRACLADGEDVERDRTAARIGEALTGGPCLVLAARRLPESGKLEGLSPEILARLVEALPGVRWIVEADGAARKPLKAPAAHEPALPLRLDCCVAVLGLDGVGRPLDDAYVHRAALACLLTGQAVGTMVTPHTLARLVVDEEGLFRTCPDSCRRLVFANKGDLPGAAEAARQACREAGPLAGRLEWAVGSAAEGWWVPLGILPPHDIP</sequence>
<evidence type="ECO:0000313" key="2">
    <source>
        <dbReference type="Proteomes" id="UP000824264"/>
    </source>
</evidence>
<dbReference type="EMBL" id="DXGI01000184">
    <property type="protein sequence ID" value="HIW78516.1"/>
    <property type="molecule type" value="Genomic_DNA"/>
</dbReference>